<evidence type="ECO:0000256" key="13">
    <source>
        <dbReference type="ARBA" id="ARBA00023098"/>
    </source>
</evidence>
<keyword evidence="15" id="KW-0472">Membrane</keyword>
<evidence type="ECO:0000256" key="11">
    <source>
        <dbReference type="ARBA" id="ARBA00022792"/>
    </source>
</evidence>
<keyword evidence="9" id="KW-0808">Transferase</keyword>
<evidence type="ECO:0000256" key="1">
    <source>
        <dbReference type="ARBA" id="ARBA00001946"/>
    </source>
</evidence>
<keyword evidence="10" id="KW-0548">Nucleotidyltransferase</keyword>
<feature type="region of interest" description="Disordered" evidence="19">
    <location>
        <begin position="111"/>
        <end position="188"/>
    </location>
</feature>
<evidence type="ECO:0000256" key="10">
    <source>
        <dbReference type="ARBA" id="ARBA00022695"/>
    </source>
</evidence>
<comment type="subcellular location">
    <subcellularLocation>
        <location evidence="2">Mitochondrion inner membrane</location>
        <topology evidence="2">Peripheral membrane protein</topology>
        <orientation evidence="2">Matrix side</orientation>
    </subcellularLocation>
</comment>
<comment type="similarity">
    <text evidence="5">Belongs to the TAM41 family.</text>
</comment>
<name>A0AAF0F6I6_9BASI</name>
<dbReference type="EC" id="2.7.7.41" evidence="6"/>
<comment type="pathway">
    <text evidence="4">Lipid metabolism.</text>
</comment>
<keyword evidence="17" id="KW-1208">Phospholipid metabolism</keyword>
<feature type="compositionally biased region" description="Basic and acidic residues" evidence="19">
    <location>
        <begin position="163"/>
        <end position="183"/>
    </location>
</feature>
<comment type="cofactor">
    <cofactor evidence="1">
        <name>Mg(2+)</name>
        <dbReference type="ChEBI" id="CHEBI:18420"/>
    </cofactor>
</comment>
<dbReference type="EMBL" id="CP118376">
    <property type="protein sequence ID" value="WFD43315.1"/>
    <property type="molecule type" value="Genomic_DNA"/>
</dbReference>
<dbReference type="GO" id="GO:0005743">
    <property type="term" value="C:mitochondrial inner membrane"/>
    <property type="evidence" value="ECO:0007669"/>
    <property type="project" value="UniProtKB-SubCell"/>
</dbReference>
<evidence type="ECO:0000256" key="3">
    <source>
        <dbReference type="ARBA" id="ARBA00005119"/>
    </source>
</evidence>
<evidence type="ECO:0000313" key="21">
    <source>
        <dbReference type="Proteomes" id="UP001214628"/>
    </source>
</evidence>
<sequence length="599" mass="69012">MSAARWRQLGTLKKARLGVVGQHSPYLRLSWKTVPKSKSSPNIFERPLITTFVRDDTQKTRRDFREDALAERATDAKYLKAAQEKGFDPSRDLTEEDRQLDQRLDFREDAAAERAVDEKNSAAAEKRGFNPDDYSETRTDSKQTESQDLDSKDRSDDASETSKSWEEKEIEQDRSTSPKRRDLGQYPASFVLPATVPHIERLTKSEADHRQKILHLLRSMNLPPILHAFAYGSGVFSQNTMSQKQAGGKPPMVDMVLSVSSPGHWHARNMLQNPSHYPWWIRLAPMWMLRKIQKMGAKVWYIPYVKVNDNIVKYGVVSIDDLCQDLLQWDTLYLSGRLQKPVATLFDSTDGRVPIAEQANLSSALRTSFLLLPEEFSEEQLYSRMASLSYLGDFRMRVPGGENQNKIRNIVENQHAWFRFMCADLITRFRFVTVESRSQDKWLRFKQNVSPTTRASIASNLPRTLRKRLIKHYLSTPTNNSFFSELAKMSTDEFERSVNTPQVLPEIQNLSETDIKVENLLCENKTQEDQLHPPLITRFWLAVVQQDDFQQTLIRLIAETVEKPAQLQSLKGFITAGLTRSIQYVLSKISKYREGQKTK</sequence>
<accession>A0AAF0F6I6</accession>
<keyword evidence="13" id="KW-0443">Lipid metabolism</keyword>
<feature type="compositionally biased region" description="Basic and acidic residues" evidence="19">
    <location>
        <begin position="111"/>
        <end position="157"/>
    </location>
</feature>
<evidence type="ECO:0000256" key="6">
    <source>
        <dbReference type="ARBA" id="ARBA00012487"/>
    </source>
</evidence>
<evidence type="ECO:0000256" key="16">
    <source>
        <dbReference type="ARBA" id="ARBA00023209"/>
    </source>
</evidence>
<evidence type="ECO:0000256" key="9">
    <source>
        <dbReference type="ARBA" id="ARBA00022679"/>
    </source>
</evidence>
<evidence type="ECO:0000256" key="7">
    <source>
        <dbReference type="ARBA" id="ARBA00018337"/>
    </source>
</evidence>
<evidence type="ECO:0000256" key="4">
    <source>
        <dbReference type="ARBA" id="ARBA00005189"/>
    </source>
</evidence>
<evidence type="ECO:0000313" key="20">
    <source>
        <dbReference type="EMBL" id="WFD43315.1"/>
    </source>
</evidence>
<dbReference type="InterPro" id="IPR015222">
    <property type="entry name" value="Tam41"/>
</dbReference>
<evidence type="ECO:0000256" key="14">
    <source>
        <dbReference type="ARBA" id="ARBA00023128"/>
    </source>
</evidence>
<organism evidence="20 21">
    <name type="scientific">Malassezia psittaci</name>
    <dbReference type="NCBI Taxonomy" id="1821823"/>
    <lineage>
        <taxon>Eukaryota</taxon>
        <taxon>Fungi</taxon>
        <taxon>Dikarya</taxon>
        <taxon>Basidiomycota</taxon>
        <taxon>Ustilaginomycotina</taxon>
        <taxon>Malasseziomycetes</taxon>
        <taxon>Malasseziales</taxon>
        <taxon>Malasseziaceae</taxon>
        <taxon>Malassezia</taxon>
    </lineage>
</organism>
<protein>
    <recommendedName>
        <fullName evidence="7">Phosphatidate cytidylyltransferase, mitochondrial</fullName>
        <ecNumber evidence="6">2.7.7.41</ecNumber>
    </recommendedName>
    <alternativeName>
        <fullName evidence="18">CDP-diacylglycerol synthase</fullName>
    </alternativeName>
</protein>
<dbReference type="Proteomes" id="UP001214628">
    <property type="component" value="Chromosome 2"/>
</dbReference>
<evidence type="ECO:0000256" key="12">
    <source>
        <dbReference type="ARBA" id="ARBA00022842"/>
    </source>
</evidence>
<keyword evidence="8" id="KW-0444">Lipid biosynthesis</keyword>
<dbReference type="PANTHER" id="PTHR13619:SF0">
    <property type="entry name" value="PHOSPHATIDATE CYTIDYLYLTRANSFERASE, MITOCHONDRIAL"/>
    <property type="match status" value="1"/>
</dbReference>
<comment type="pathway">
    <text evidence="3">Phospholipid metabolism; CDP-diacylglycerol biosynthesis; CDP-diacylglycerol from sn-glycerol 3-phosphate: step 3/3.</text>
</comment>
<evidence type="ECO:0000256" key="15">
    <source>
        <dbReference type="ARBA" id="ARBA00023136"/>
    </source>
</evidence>
<keyword evidence="12" id="KW-0460">Magnesium</keyword>
<dbReference type="AlphaFoldDB" id="A0AAF0F6I6"/>
<dbReference type="GO" id="GO:0004605">
    <property type="term" value="F:phosphatidate cytidylyltransferase activity"/>
    <property type="evidence" value="ECO:0007669"/>
    <property type="project" value="UniProtKB-EC"/>
</dbReference>
<evidence type="ECO:0000256" key="18">
    <source>
        <dbReference type="ARBA" id="ARBA00029893"/>
    </source>
</evidence>
<keyword evidence="16" id="KW-0594">Phospholipid biosynthesis</keyword>
<dbReference type="PANTHER" id="PTHR13619">
    <property type="entry name" value="PHOSPHATIDATE CYTIDYLYLTRANSFERASE, MITOCHONDRIAL"/>
    <property type="match status" value="1"/>
</dbReference>
<gene>
    <name evidence="20" type="primary">TAM41</name>
    <name evidence="20" type="ORF">MPSI1_001976</name>
</gene>
<evidence type="ECO:0000256" key="8">
    <source>
        <dbReference type="ARBA" id="ARBA00022516"/>
    </source>
</evidence>
<keyword evidence="14" id="KW-0496">Mitochondrion</keyword>
<evidence type="ECO:0000256" key="19">
    <source>
        <dbReference type="SAM" id="MobiDB-lite"/>
    </source>
</evidence>
<evidence type="ECO:0000256" key="2">
    <source>
        <dbReference type="ARBA" id="ARBA00004443"/>
    </source>
</evidence>
<keyword evidence="11" id="KW-0999">Mitochondrion inner membrane</keyword>
<dbReference type="GO" id="GO:0032049">
    <property type="term" value="P:cardiolipin biosynthetic process"/>
    <property type="evidence" value="ECO:0007669"/>
    <property type="project" value="InterPro"/>
</dbReference>
<evidence type="ECO:0000256" key="5">
    <source>
        <dbReference type="ARBA" id="ARBA00005458"/>
    </source>
</evidence>
<evidence type="ECO:0000256" key="17">
    <source>
        <dbReference type="ARBA" id="ARBA00023264"/>
    </source>
</evidence>
<keyword evidence="21" id="KW-1185">Reference proteome</keyword>
<dbReference type="Pfam" id="PF09139">
    <property type="entry name" value="Tam41_Mmp37"/>
    <property type="match status" value="1"/>
</dbReference>
<dbReference type="GO" id="GO:0016024">
    <property type="term" value="P:CDP-diacylglycerol biosynthetic process"/>
    <property type="evidence" value="ECO:0007669"/>
    <property type="project" value="TreeGrafter"/>
</dbReference>
<proteinExistence type="inferred from homology"/>
<reference evidence="20" key="1">
    <citation type="submission" date="2023-02" db="EMBL/GenBank/DDBJ databases">
        <title>Mating type loci evolution in Malassezia.</title>
        <authorList>
            <person name="Coelho M.A."/>
        </authorList>
    </citation>
    <scope>NUCLEOTIDE SEQUENCE</scope>
    <source>
        <strain evidence="20">CBS 14136</strain>
    </source>
</reference>